<feature type="transmembrane region" description="Helical" evidence="7">
    <location>
        <begin position="323"/>
        <end position="344"/>
    </location>
</feature>
<protein>
    <submittedName>
        <fullName evidence="9">MFS transporter</fullName>
    </submittedName>
</protein>
<sequence length="511" mass="52692">MWLGLMALSLSAMMHGVDAMVVSVASPTISRELNTGLHQLLWITTGYMLGYAASLVAAGMLGDRYGHRRVFLVGIIGFVVSSVLVGLSGGIGTLIAWRIVQGICGGALVPSALAIIRLTFPPDRMKIAIGVFVGTFALSSAGGPALGGVVVEYAGWRWAFFINVIAGTVTFVLALLLIRPTPAVGARRGLDIPGVLLLAPALAAFVLGINQVATEGWTGAVPLTSFAVAVILGVLLVARERAATHPLLPPALFRPRAFIVGNLLILVAGGLLFAVWFYLSLFLQNVQNASPLRTGVDLLPIAAAGIFGAPFSGVLNQKFGARLPLAIGVALSGVSFFALSRLSIDSGYSSLWPVLVIIGLSMSFIVPVATEAVVSSAPAEQAGVASGIAETMGSLGPALGVAAVGTAMAFAVEHDLNTQAARAGLDGVTTERLHDGVEEIAQGANPGGLPDTLTAAVSRVVDQLFTDGWHTVLIGSMIAVLVLLPLVWLIATSTPEREDATSRLGGSDGDQ</sequence>
<keyword evidence="4 7" id="KW-0812">Transmembrane</keyword>
<dbReference type="Gene3D" id="1.20.1250.20">
    <property type="entry name" value="MFS general substrate transporter like domains"/>
    <property type="match status" value="1"/>
</dbReference>
<dbReference type="PANTHER" id="PTHR42718:SF42">
    <property type="entry name" value="EXPORT PROTEIN"/>
    <property type="match status" value="1"/>
</dbReference>
<keyword evidence="10" id="KW-1185">Reference proteome</keyword>
<feature type="transmembrane region" description="Helical" evidence="7">
    <location>
        <begin position="219"/>
        <end position="238"/>
    </location>
</feature>
<dbReference type="Pfam" id="PF07690">
    <property type="entry name" value="MFS_1"/>
    <property type="match status" value="1"/>
</dbReference>
<feature type="transmembrane region" description="Helical" evidence="7">
    <location>
        <begin position="395"/>
        <end position="412"/>
    </location>
</feature>
<feature type="transmembrane region" description="Helical" evidence="7">
    <location>
        <begin position="259"/>
        <end position="278"/>
    </location>
</feature>
<evidence type="ECO:0000256" key="5">
    <source>
        <dbReference type="ARBA" id="ARBA00022989"/>
    </source>
</evidence>
<evidence type="ECO:0000313" key="9">
    <source>
        <dbReference type="EMBL" id="GIE24578.1"/>
    </source>
</evidence>
<evidence type="ECO:0000256" key="2">
    <source>
        <dbReference type="ARBA" id="ARBA00022448"/>
    </source>
</evidence>
<dbReference type="EMBL" id="BOMN01000111">
    <property type="protein sequence ID" value="GIE24578.1"/>
    <property type="molecule type" value="Genomic_DNA"/>
</dbReference>
<dbReference type="NCBIfam" id="TIGR00711">
    <property type="entry name" value="efflux_EmrB"/>
    <property type="match status" value="1"/>
</dbReference>
<evidence type="ECO:0000256" key="7">
    <source>
        <dbReference type="SAM" id="Phobius"/>
    </source>
</evidence>
<organism evidence="9 10">
    <name type="scientific">Winogradskya humida</name>
    <dbReference type="NCBI Taxonomy" id="113566"/>
    <lineage>
        <taxon>Bacteria</taxon>
        <taxon>Bacillati</taxon>
        <taxon>Actinomycetota</taxon>
        <taxon>Actinomycetes</taxon>
        <taxon>Micromonosporales</taxon>
        <taxon>Micromonosporaceae</taxon>
        <taxon>Winogradskya</taxon>
    </lineage>
</organism>
<feature type="transmembrane region" description="Helical" evidence="7">
    <location>
        <begin position="350"/>
        <end position="374"/>
    </location>
</feature>
<dbReference type="CDD" id="cd17321">
    <property type="entry name" value="MFS_MMR_MDR_like"/>
    <property type="match status" value="1"/>
</dbReference>
<keyword evidence="2" id="KW-0813">Transport</keyword>
<evidence type="ECO:0000256" key="3">
    <source>
        <dbReference type="ARBA" id="ARBA00022475"/>
    </source>
</evidence>
<gene>
    <name evidence="9" type="ORF">Ahu01nite_076800</name>
</gene>
<keyword evidence="6 7" id="KW-0472">Membrane</keyword>
<feature type="transmembrane region" description="Helical" evidence="7">
    <location>
        <begin position="190"/>
        <end position="213"/>
    </location>
</feature>
<evidence type="ECO:0000256" key="4">
    <source>
        <dbReference type="ARBA" id="ARBA00022692"/>
    </source>
</evidence>
<feature type="domain" description="Major facilitator superfamily (MFS) profile" evidence="8">
    <location>
        <begin position="4"/>
        <end position="494"/>
    </location>
</feature>
<accession>A0ABQ4A1T3</accession>
<feature type="transmembrane region" description="Helical" evidence="7">
    <location>
        <begin position="127"/>
        <end position="146"/>
    </location>
</feature>
<dbReference type="SUPFAM" id="SSF103473">
    <property type="entry name" value="MFS general substrate transporter"/>
    <property type="match status" value="1"/>
</dbReference>
<dbReference type="Gene3D" id="1.20.1720.10">
    <property type="entry name" value="Multidrug resistance protein D"/>
    <property type="match status" value="1"/>
</dbReference>
<feature type="transmembrane region" description="Helical" evidence="7">
    <location>
        <begin position="95"/>
        <end position="115"/>
    </location>
</feature>
<evidence type="ECO:0000259" key="8">
    <source>
        <dbReference type="PROSITE" id="PS50850"/>
    </source>
</evidence>
<dbReference type="InterPro" id="IPR036259">
    <property type="entry name" value="MFS_trans_sf"/>
</dbReference>
<dbReference type="Proteomes" id="UP000603200">
    <property type="component" value="Unassembled WGS sequence"/>
</dbReference>
<comment type="caution">
    <text evidence="9">The sequence shown here is derived from an EMBL/GenBank/DDBJ whole genome shotgun (WGS) entry which is preliminary data.</text>
</comment>
<reference evidence="9 10" key="1">
    <citation type="submission" date="2021-01" db="EMBL/GenBank/DDBJ databases">
        <title>Whole genome shotgun sequence of Actinoplanes humidus NBRC 14915.</title>
        <authorList>
            <person name="Komaki H."/>
            <person name="Tamura T."/>
        </authorList>
    </citation>
    <scope>NUCLEOTIDE SEQUENCE [LARGE SCALE GENOMIC DNA]</scope>
    <source>
        <strain evidence="9 10">NBRC 14915</strain>
    </source>
</reference>
<dbReference type="InterPro" id="IPR011701">
    <property type="entry name" value="MFS"/>
</dbReference>
<feature type="transmembrane region" description="Helical" evidence="7">
    <location>
        <begin position="469"/>
        <end position="491"/>
    </location>
</feature>
<evidence type="ECO:0000313" key="10">
    <source>
        <dbReference type="Proteomes" id="UP000603200"/>
    </source>
</evidence>
<comment type="subcellular location">
    <subcellularLocation>
        <location evidence="1">Cell membrane</location>
        <topology evidence="1">Multi-pass membrane protein</topology>
    </subcellularLocation>
</comment>
<dbReference type="PROSITE" id="PS50850">
    <property type="entry name" value="MFS"/>
    <property type="match status" value="1"/>
</dbReference>
<keyword evidence="3" id="KW-1003">Cell membrane</keyword>
<dbReference type="InterPro" id="IPR020846">
    <property type="entry name" value="MFS_dom"/>
</dbReference>
<dbReference type="PRINTS" id="PR01036">
    <property type="entry name" value="TCRTETB"/>
</dbReference>
<dbReference type="PANTHER" id="PTHR42718">
    <property type="entry name" value="MAJOR FACILITATOR SUPERFAMILY MULTIDRUG TRANSPORTER MFSC"/>
    <property type="match status" value="1"/>
</dbReference>
<proteinExistence type="predicted"/>
<feature type="transmembrane region" description="Helical" evidence="7">
    <location>
        <begin position="298"/>
        <end position="316"/>
    </location>
</feature>
<feature type="transmembrane region" description="Helical" evidence="7">
    <location>
        <begin position="70"/>
        <end position="89"/>
    </location>
</feature>
<keyword evidence="5 7" id="KW-1133">Transmembrane helix</keyword>
<dbReference type="InterPro" id="IPR004638">
    <property type="entry name" value="EmrB-like"/>
</dbReference>
<evidence type="ECO:0000256" key="1">
    <source>
        <dbReference type="ARBA" id="ARBA00004651"/>
    </source>
</evidence>
<feature type="transmembrane region" description="Helical" evidence="7">
    <location>
        <begin position="158"/>
        <end position="178"/>
    </location>
</feature>
<evidence type="ECO:0000256" key="6">
    <source>
        <dbReference type="ARBA" id="ARBA00023136"/>
    </source>
</evidence>
<feature type="transmembrane region" description="Helical" evidence="7">
    <location>
        <begin position="40"/>
        <end position="58"/>
    </location>
</feature>
<name>A0ABQ4A1T3_9ACTN</name>